<evidence type="ECO:0000313" key="11">
    <source>
        <dbReference type="Proteomes" id="UP001604277"/>
    </source>
</evidence>
<feature type="compositionally biased region" description="Basic residues" evidence="7">
    <location>
        <begin position="114"/>
        <end position="125"/>
    </location>
</feature>
<dbReference type="Pfam" id="PF03634">
    <property type="entry name" value="TCP"/>
    <property type="match status" value="1"/>
</dbReference>
<evidence type="ECO:0000256" key="1">
    <source>
        <dbReference type="ARBA" id="ARBA00004123"/>
    </source>
</evidence>
<dbReference type="PROSITE" id="PS51369">
    <property type="entry name" value="TCP"/>
    <property type="match status" value="1"/>
</dbReference>
<dbReference type="Proteomes" id="UP001604277">
    <property type="component" value="Unassembled WGS sequence"/>
</dbReference>
<evidence type="ECO:0000256" key="2">
    <source>
        <dbReference type="ARBA" id="ARBA00022473"/>
    </source>
</evidence>
<dbReference type="PROSITE" id="PS51370">
    <property type="entry name" value="R"/>
    <property type="match status" value="1"/>
</dbReference>
<dbReference type="PANTHER" id="PTHR31072:SF87">
    <property type="entry name" value="TRANSCRIPTION FACTOR TCP12"/>
    <property type="match status" value="1"/>
</dbReference>
<keyword evidence="11" id="KW-1185">Reference proteome</keyword>
<keyword evidence="2" id="KW-0217">Developmental protein</keyword>
<protein>
    <submittedName>
        <fullName evidence="10">Transcription factor CYCLOIDEA-like</fullName>
    </submittedName>
</protein>
<accession>A0ABD1XBK5</accession>
<dbReference type="GO" id="GO:0003677">
    <property type="term" value="F:DNA binding"/>
    <property type="evidence" value="ECO:0007669"/>
    <property type="project" value="UniProtKB-KW"/>
</dbReference>
<evidence type="ECO:0000313" key="10">
    <source>
        <dbReference type="EMBL" id="KAL2559351.1"/>
    </source>
</evidence>
<comment type="subcellular location">
    <subcellularLocation>
        <location evidence="1">Nucleus</location>
    </subcellularLocation>
</comment>
<feature type="compositionally biased region" description="Basic and acidic residues" evidence="7">
    <location>
        <begin position="252"/>
        <end position="262"/>
    </location>
</feature>
<reference evidence="11" key="1">
    <citation type="submission" date="2024-07" db="EMBL/GenBank/DDBJ databases">
        <title>Two chromosome-level genome assemblies of Korean endemic species Abeliophyllum distichum and Forsythia ovata (Oleaceae).</title>
        <authorList>
            <person name="Jang H."/>
        </authorList>
    </citation>
    <scope>NUCLEOTIDE SEQUENCE [LARGE SCALE GENOMIC DNA]</scope>
</reference>
<evidence type="ECO:0000259" key="9">
    <source>
        <dbReference type="PROSITE" id="PS51370"/>
    </source>
</evidence>
<feature type="compositionally biased region" description="Polar residues" evidence="7">
    <location>
        <begin position="77"/>
        <end position="92"/>
    </location>
</feature>
<keyword evidence="4" id="KW-0238">DNA-binding</keyword>
<feature type="region of interest" description="Disordered" evidence="7">
    <location>
        <begin position="77"/>
        <end position="125"/>
    </location>
</feature>
<dbReference type="AlphaFoldDB" id="A0ABD1XBK5"/>
<evidence type="ECO:0000256" key="5">
    <source>
        <dbReference type="ARBA" id="ARBA00023163"/>
    </source>
</evidence>
<sequence>MFPSSNSNNPFESLLKRSFAYDEQNPSFRQELEPPFLSHFPSPSSDDHESPLNQIFSQHQIINGHKVVPNKNQTCMDTTNWEPINNTELSKSNGKKEAKSMIAPGRKGNLGSVPRKRTGKKDRHSKICTARGIRDRRMRLSLQVARKFFDLQDMLGYDKASKTIEWLFTKSRKAIKELETDLPQVKSSSSSEAKSESFASECEVLSGIENSNTEFSAGSVVGAKNLGLFSNPYEQDDKDLRKPVSKPSSTRASRDKARARARDRTREKLIIKRLNDSELWYKQNPNNFEQLGCSTRDPFEAIEELIPQYVDSYTLDHQLTNVGITEHFLGAENSAFCPTSDYNQGYTAVSCCIDSNNNFMGFLGNWEMNSDRINPENCEMTDAVSFAGQSNPSCFIFGGN</sequence>
<dbReference type="GO" id="GO:0005634">
    <property type="term" value="C:nucleus"/>
    <property type="evidence" value="ECO:0007669"/>
    <property type="project" value="UniProtKB-SubCell"/>
</dbReference>
<proteinExistence type="predicted"/>
<evidence type="ECO:0000256" key="6">
    <source>
        <dbReference type="ARBA" id="ARBA00023242"/>
    </source>
</evidence>
<dbReference type="InterPro" id="IPR017888">
    <property type="entry name" value="CYC/TB1_R_domain"/>
</dbReference>
<keyword evidence="3" id="KW-0805">Transcription regulation</keyword>
<evidence type="ECO:0000259" key="8">
    <source>
        <dbReference type="PROSITE" id="PS51369"/>
    </source>
</evidence>
<gene>
    <name evidence="10" type="ORF">Fot_04090</name>
</gene>
<dbReference type="InterPro" id="IPR017887">
    <property type="entry name" value="TF_TCP_subgr"/>
</dbReference>
<keyword evidence="5" id="KW-0804">Transcription</keyword>
<dbReference type="EMBL" id="JBFOLJ010000001">
    <property type="protein sequence ID" value="KAL2559351.1"/>
    <property type="molecule type" value="Genomic_DNA"/>
</dbReference>
<feature type="region of interest" description="Disordered" evidence="7">
    <location>
        <begin position="232"/>
        <end position="262"/>
    </location>
</feature>
<feature type="domain" description="TCP" evidence="8">
    <location>
        <begin position="120"/>
        <end position="178"/>
    </location>
</feature>
<feature type="domain" description="R" evidence="9">
    <location>
        <begin position="251"/>
        <end position="268"/>
    </location>
</feature>
<dbReference type="InterPro" id="IPR005333">
    <property type="entry name" value="Transcription_factor_TCP"/>
</dbReference>
<evidence type="ECO:0000256" key="4">
    <source>
        <dbReference type="ARBA" id="ARBA00023125"/>
    </source>
</evidence>
<dbReference type="PANTHER" id="PTHR31072">
    <property type="entry name" value="TRANSCRIPTION FACTOR TCP4-RELATED"/>
    <property type="match status" value="1"/>
</dbReference>
<organism evidence="10 11">
    <name type="scientific">Forsythia ovata</name>
    <dbReference type="NCBI Taxonomy" id="205694"/>
    <lineage>
        <taxon>Eukaryota</taxon>
        <taxon>Viridiplantae</taxon>
        <taxon>Streptophyta</taxon>
        <taxon>Embryophyta</taxon>
        <taxon>Tracheophyta</taxon>
        <taxon>Spermatophyta</taxon>
        <taxon>Magnoliopsida</taxon>
        <taxon>eudicotyledons</taxon>
        <taxon>Gunneridae</taxon>
        <taxon>Pentapetalae</taxon>
        <taxon>asterids</taxon>
        <taxon>lamiids</taxon>
        <taxon>Lamiales</taxon>
        <taxon>Oleaceae</taxon>
        <taxon>Forsythieae</taxon>
        <taxon>Forsythia</taxon>
    </lineage>
</organism>
<name>A0ABD1XBK5_9LAMI</name>
<evidence type="ECO:0000256" key="3">
    <source>
        <dbReference type="ARBA" id="ARBA00023015"/>
    </source>
</evidence>
<evidence type="ECO:0000256" key="7">
    <source>
        <dbReference type="SAM" id="MobiDB-lite"/>
    </source>
</evidence>
<comment type="caution">
    <text evidence="10">The sequence shown here is derived from an EMBL/GenBank/DDBJ whole genome shotgun (WGS) entry which is preliminary data.</text>
</comment>
<keyword evidence="6" id="KW-0539">Nucleus</keyword>